<feature type="region of interest" description="Disordered" evidence="1">
    <location>
        <begin position="174"/>
        <end position="193"/>
    </location>
</feature>
<name>A0A2G5SZC4_9PELO</name>
<gene>
    <name evidence="3" type="primary">Cni-Y51A2B.5</name>
    <name evidence="3" type="synonym">Cnig_chr_X.g25483</name>
    <name evidence="3" type="ORF">B9Z55_025483</name>
</gene>
<reference evidence="4" key="1">
    <citation type="submission" date="2017-10" db="EMBL/GenBank/DDBJ databases">
        <title>Rapid genome shrinkage in a self-fertile nematode reveals novel sperm competition proteins.</title>
        <authorList>
            <person name="Yin D."/>
            <person name="Schwarz E.M."/>
            <person name="Thomas C.G."/>
            <person name="Felde R.L."/>
            <person name="Korf I.F."/>
            <person name="Cutter A.D."/>
            <person name="Schartner C.M."/>
            <person name="Ralston E.J."/>
            <person name="Meyer B.J."/>
            <person name="Haag E.S."/>
        </authorList>
    </citation>
    <scope>NUCLEOTIDE SEQUENCE [LARGE SCALE GENOMIC DNA]</scope>
    <source>
        <strain evidence="4">JU1422</strain>
    </source>
</reference>
<dbReference type="OrthoDB" id="5787317at2759"/>
<sequence>MKILLLFSAFAVAVSAVEWSELDFYNMLRREFAKSNAIPDMWKLTWDKNLEVLANKFDCNDRAVRKNYRYFLTDGRPRNESKMVDADTLNWMMETEKTNPAELTNTVKEWEKTSARFFEYVNNIQTKMACGYPLTQCKRNFGIMGDIFYNRVCLFGPHTKLGFYPPVDQHSGKIPGSQCGPNGKNEDGLCVPK</sequence>
<dbReference type="Gene3D" id="3.40.33.10">
    <property type="entry name" value="CAP"/>
    <property type="match status" value="1"/>
</dbReference>
<evidence type="ECO:0000313" key="3">
    <source>
        <dbReference type="EMBL" id="PIC20206.1"/>
    </source>
</evidence>
<evidence type="ECO:0000256" key="2">
    <source>
        <dbReference type="SAM" id="SignalP"/>
    </source>
</evidence>
<dbReference type="Proteomes" id="UP000230233">
    <property type="component" value="Chromosome X"/>
</dbReference>
<dbReference type="SUPFAM" id="SSF55797">
    <property type="entry name" value="PR-1-like"/>
    <property type="match status" value="1"/>
</dbReference>
<feature type="signal peptide" evidence="2">
    <location>
        <begin position="1"/>
        <end position="16"/>
    </location>
</feature>
<dbReference type="InterPro" id="IPR035940">
    <property type="entry name" value="CAP_sf"/>
</dbReference>
<evidence type="ECO:0008006" key="5">
    <source>
        <dbReference type="Google" id="ProtNLM"/>
    </source>
</evidence>
<evidence type="ECO:0000313" key="4">
    <source>
        <dbReference type="Proteomes" id="UP000230233"/>
    </source>
</evidence>
<dbReference type="AlphaFoldDB" id="A0A2G5SZC4"/>
<keyword evidence="2" id="KW-0732">Signal</keyword>
<dbReference type="EMBL" id="PDUG01000006">
    <property type="protein sequence ID" value="PIC20206.1"/>
    <property type="molecule type" value="Genomic_DNA"/>
</dbReference>
<keyword evidence="4" id="KW-1185">Reference proteome</keyword>
<feature type="chain" id="PRO_5013855374" description="SCP domain-containing protein" evidence="2">
    <location>
        <begin position="17"/>
        <end position="193"/>
    </location>
</feature>
<comment type="caution">
    <text evidence="3">The sequence shown here is derived from an EMBL/GenBank/DDBJ whole genome shotgun (WGS) entry which is preliminary data.</text>
</comment>
<proteinExistence type="predicted"/>
<evidence type="ECO:0000256" key="1">
    <source>
        <dbReference type="SAM" id="MobiDB-lite"/>
    </source>
</evidence>
<accession>A0A2G5SZC4</accession>
<organism evidence="3 4">
    <name type="scientific">Caenorhabditis nigoni</name>
    <dbReference type="NCBI Taxonomy" id="1611254"/>
    <lineage>
        <taxon>Eukaryota</taxon>
        <taxon>Metazoa</taxon>
        <taxon>Ecdysozoa</taxon>
        <taxon>Nematoda</taxon>
        <taxon>Chromadorea</taxon>
        <taxon>Rhabditida</taxon>
        <taxon>Rhabditina</taxon>
        <taxon>Rhabditomorpha</taxon>
        <taxon>Rhabditoidea</taxon>
        <taxon>Rhabditidae</taxon>
        <taxon>Peloderinae</taxon>
        <taxon>Caenorhabditis</taxon>
    </lineage>
</organism>
<protein>
    <recommendedName>
        <fullName evidence="5">SCP domain-containing protein</fullName>
    </recommendedName>
</protein>